<dbReference type="SUPFAM" id="SSF56935">
    <property type="entry name" value="Porins"/>
    <property type="match status" value="1"/>
</dbReference>
<dbReference type="GO" id="GO:0030246">
    <property type="term" value="F:carbohydrate binding"/>
    <property type="evidence" value="ECO:0007669"/>
    <property type="project" value="InterPro"/>
</dbReference>
<keyword evidence="3" id="KW-0121">Carboxypeptidase</keyword>
<name>A0A4Q1SCX1_9BACT</name>
<dbReference type="Pfam" id="PF25183">
    <property type="entry name" value="OMP_b-brl_4"/>
    <property type="match status" value="1"/>
</dbReference>
<dbReference type="InterPro" id="IPR013784">
    <property type="entry name" value="Carb-bd-like_fold"/>
</dbReference>
<dbReference type="Pfam" id="PF13620">
    <property type="entry name" value="CarboxypepD_reg"/>
    <property type="match status" value="1"/>
</dbReference>
<accession>A0A4Q1SCX1</accession>
<comment type="caution">
    <text evidence="3">The sequence shown here is derived from an EMBL/GenBank/DDBJ whole genome shotgun (WGS) entry which is preliminary data.</text>
</comment>
<sequence>MTRFVVKQAGRSGLLLFCVFLTAMLSFAQATNTGTIVGTVTDPSGAVVPGVTITITDISTGASRSTDTNGSGQYVLVNVAPSIYNVSATKSGFAKAEILRQTVSVGTQVTASFKLVLGAAQQTVQVQEQAVEMQTLNSTVGSTVTPEAIQALPSLGRDATTFATLQPGVGPDGSVAGTVVDQSTFQLDGGNNTNDMDGSQNVYTPTFAGNPTGLTAISSSAGVMPTPADSVEEFKVNTANQTADFNSSAGAQVEIVTKRGRNDWHGTVYEFYLDNNFGGNTWDNNLSGTPIPGYHYNRFGAAGGGPVIAKPILGGETYFFANYEGYRFPDSATYERAVPSDAMKEGILQFNGTSYNLNTLDPRGVGLNPIVSAMWNKYEPEGNDASCGAILGSRCDGVNEIGYKANVSLPESSNFLATRLDHDFGSRWHWMSSYRYYEDTRATNSQVDIGGLLGGSLGTPTALSNRPQRPWYFVTQLTTDISPGFTNDFHYSFLRNYWAWKDSNAPAQITGLGGALEPLGESATGVLAPYNVDTQDIRTRFWDGKDNFFRDDLTLLKGNHLMSFGAQYQHNFDYHQRSDNGGGINYTTTYQLGDSSGAGLVSLSGLTSAGYPTGTTAGRDAAAVLGIVTDSQVAYTRTGANLTLNAPLTPASDKSTIPYYNVYFSDSWHMKPNFTLTYGLSYAIEMPPTEATGKQVALVDAADEQIQTEDYLAQRKAQALEGEAYNPEVGYALVGNVGKGLKYPYNPFYGAFSPRVAAAWNPHVDTDSWLGKLLGGDATVIRGGYGRVYGRLNGVDLVLTPLLGTGLIQPVQCRLALASGACGPTTPTDSTAFRIGVDGDTAPLQAATTTLPQPLYPGYNNTSAAAGEVLDPHFRPNDVDSFDLTIQRRLTSTTMVEVGYIGRLIHHEYQPINLNAVPYMMSAGGQSFEAAYAAIETAMGCATSAAKCGANGTPTVANQPFFETALASSGYCTGYTSCTAAVLANEFSNLQTQSVWSLWSDLDSAGFSFGRTMMNTPIADSTNGSSGQITGGVAENASLGHANYNAGFISITTNNWHGVTARENLTYSKALGTGAFVQATSEYTANDPFNLNAMYGVQGYNRKYIYNQFVVWDLPWYKDQHGLIGRAAGGWTLAPIFTAGSGAPLYCNTQTDAQGWGSGDGVNFYDNEQCVFTSKYTGGNSSHYGITGGTDPYGNSVGTAVAGTGSAAVNMFKNPVAVWQQVRAPILGIDTKNPGLGPIVGLPYWNMDMSISKTVRIAEKATFQFTTVMTNILNHNVFGDTTLALYEPSAWGVLNAQGNVPRKIQLGARFSY</sequence>
<organism evidence="3 4">
    <name type="scientific">Silvibacterium dinghuense</name>
    <dbReference type="NCBI Taxonomy" id="1560006"/>
    <lineage>
        <taxon>Bacteria</taxon>
        <taxon>Pseudomonadati</taxon>
        <taxon>Acidobacteriota</taxon>
        <taxon>Terriglobia</taxon>
        <taxon>Terriglobales</taxon>
        <taxon>Acidobacteriaceae</taxon>
        <taxon>Silvibacterium</taxon>
    </lineage>
</organism>
<evidence type="ECO:0000256" key="1">
    <source>
        <dbReference type="SAM" id="SignalP"/>
    </source>
</evidence>
<keyword evidence="1" id="KW-0732">Signal</keyword>
<feature type="chain" id="PRO_5020259938" evidence="1">
    <location>
        <begin position="29"/>
        <end position="1312"/>
    </location>
</feature>
<evidence type="ECO:0000313" key="3">
    <source>
        <dbReference type="EMBL" id="RXS94881.1"/>
    </source>
</evidence>
<dbReference type="OrthoDB" id="97893at2"/>
<protein>
    <submittedName>
        <fullName evidence="3">Carboxypeptidase regulatory-like domain-containing protein</fullName>
    </submittedName>
</protein>
<keyword evidence="3" id="KW-0645">Protease</keyword>
<evidence type="ECO:0000259" key="2">
    <source>
        <dbReference type="Pfam" id="PF25183"/>
    </source>
</evidence>
<gene>
    <name evidence="3" type="ORF">ESZ00_09565</name>
</gene>
<dbReference type="Gene3D" id="2.60.40.1120">
    <property type="entry name" value="Carboxypeptidase-like, regulatory domain"/>
    <property type="match status" value="1"/>
</dbReference>
<dbReference type="GO" id="GO:0004180">
    <property type="term" value="F:carboxypeptidase activity"/>
    <property type="evidence" value="ECO:0007669"/>
    <property type="project" value="UniProtKB-KW"/>
</dbReference>
<feature type="signal peptide" evidence="1">
    <location>
        <begin position="1"/>
        <end position="28"/>
    </location>
</feature>
<dbReference type="EMBL" id="SDMK01000002">
    <property type="protein sequence ID" value="RXS94881.1"/>
    <property type="molecule type" value="Genomic_DNA"/>
</dbReference>
<evidence type="ECO:0000313" key="4">
    <source>
        <dbReference type="Proteomes" id="UP000290253"/>
    </source>
</evidence>
<dbReference type="Proteomes" id="UP000290253">
    <property type="component" value="Unassembled WGS sequence"/>
</dbReference>
<dbReference type="InterPro" id="IPR057601">
    <property type="entry name" value="Oar-like_b-barrel"/>
</dbReference>
<feature type="domain" description="TonB-dependent transporter Oar-like beta-barrel" evidence="2">
    <location>
        <begin position="256"/>
        <end position="1305"/>
    </location>
</feature>
<dbReference type="SUPFAM" id="SSF49452">
    <property type="entry name" value="Starch-binding domain-like"/>
    <property type="match status" value="1"/>
</dbReference>
<reference evidence="3 4" key="1">
    <citation type="journal article" date="2016" name="Int. J. Syst. Evol. Microbiol.">
        <title>Acidipila dinghuensis sp. nov., an acidobacterium isolated from forest soil.</title>
        <authorList>
            <person name="Jiang Y.W."/>
            <person name="Wang J."/>
            <person name="Chen M.H."/>
            <person name="Lv Y.Y."/>
            <person name="Qiu L.H."/>
        </authorList>
    </citation>
    <scope>NUCLEOTIDE SEQUENCE [LARGE SCALE GENOMIC DNA]</scope>
    <source>
        <strain evidence="3 4">DHOF10</strain>
    </source>
</reference>
<keyword evidence="3" id="KW-0378">Hydrolase</keyword>
<proteinExistence type="predicted"/>
<dbReference type="RefSeq" id="WP_129208051.1">
    <property type="nucleotide sequence ID" value="NZ_BMGU01000003.1"/>
</dbReference>
<keyword evidence="4" id="KW-1185">Reference proteome</keyword>